<dbReference type="GO" id="GO:0000324">
    <property type="term" value="C:fungal-type vacuole"/>
    <property type="evidence" value="ECO:0007669"/>
    <property type="project" value="TreeGrafter"/>
</dbReference>
<evidence type="ECO:0000256" key="7">
    <source>
        <dbReference type="RuleBase" id="RU361156"/>
    </source>
</evidence>
<keyword evidence="2 7" id="KW-0121">Carboxypeptidase</keyword>
<dbReference type="GO" id="GO:0006508">
    <property type="term" value="P:proteolysis"/>
    <property type="evidence" value="ECO:0007669"/>
    <property type="project" value="UniProtKB-KW"/>
</dbReference>
<sequence length="355" mass="40142">MVINPYSWNKNANIFFIEQPVGVGFSYAEYGEQVGTTEEAAKDIANFVAIFFEHFKQFRGRGFHLAGESYAGRYLPVYAAEIYDQNAHFVEAGLNPINLKSVVIGNGLTDPFAQFYSGYEFGCSAYPFLSVGECIKLKQLIPRCKNWLQHSCIDSFDRIDCGFRAGYCAQELWAFVSDRLGWNPYDVRHKCEGDIDETLCYPGMTQKIAGYLDQPSIRSKLGVDSHFTGRNYTTCATDMTIRFFENLDYIQPTYPYVAALLERGVRVLAYVGDYDWMCNWVGVNAWTLGLEWSGQGAFNKAELRNWEVDGDVAGVLRSFGGLTFATIHGAGHMAPYDQPKASQQLVQRWLVEDRI</sequence>
<dbReference type="Pfam" id="PF00450">
    <property type="entry name" value="Peptidase_S10"/>
    <property type="match status" value="1"/>
</dbReference>
<evidence type="ECO:0000256" key="1">
    <source>
        <dbReference type="ARBA" id="ARBA00009431"/>
    </source>
</evidence>
<dbReference type="InterPro" id="IPR001563">
    <property type="entry name" value="Peptidase_S10"/>
</dbReference>
<dbReference type="Gene3D" id="1.10.287.410">
    <property type="match status" value="1"/>
</dbReference>
<evidence type="ECO:0000256" key="3">
    <source>
        <dbReference type="ARBA" id="ARBA00022670"/>
    </source>
</evidence>
<evidence type="ECO:0000256" key="5">
    <source>
        <dbReference type="ARBA" id="ARBA00022801"/>
    </source>
</evidence>
<dbReference type="InterPro" id="IPR029058">
    <property type="entry name" value="AB_hydrolase_fold"/>
</dbReference>
<dbReference type="Proteomes" id="UP001213000">
    <property type="component" value="Unassembled WGS sequence"/>
</dbReference>
<evidence type="ECO:0000313" key="9">
    <source>
        <dbReference type="Proteomes" id="UP001213000"/>
    </source>
</evidence>
<keyword evidence="3 7" id="KW-0645">Protease</keyword>
<dbReference type="PRINTS" id="PR00724">
    <property type="entry name" value="CRBOXYPTASEC"/>
</dbReference>
<evidence type="ECO:0000256" key="4">
    <source>
        <dbReference type="ARBA" id="ARBA00022729"/>
    </source>
</evidence>
<dbReference type="SUPFAM" id="SSF53474">
    <property type="entry name" value="alpha/beta-Hydrolases"/>
    <property type="match status" value="1"/>
</dbReference>
<keyword evidence="6" id="KW-0325">Glycoprotein</keyword>
<protein>
    <recommendedName>
        <fullName evidence="7">Carboxypeptidase</fullName>
        <ecNumber evidence="7">3.4.16.-</ecNumber>
    </recommendedName>
</protein>
<evidence type="ECO:0000256" key="6">
    <source>
        <dbReference type="ARBA" id="ARBA00023180"/>
    </source>
</evidence>
<dbReference type="PROSITE" id="PS00131">
    <property type="entry name" value="CARBOXYPEPT_SER_SER"/>
    <property type="match status" value="1"/>
</dbReference>
<reference evidence="8" key="1">
    <citation type="submission" date="2022-07" db="EMBL/GenBank/DDBJ databases">
        <title>Genome Sequence of Leucocoprinus birnbaumii.</title>
        <authorList>
            <person name="Buettner E."/>
        </authorList>
    </citation>
    <scope>NUCLEOTIDE SEQUENCE</scope>
    <source>
        <strain evidence="8">VT141</strain>
    </source>
</reference>
<evidence type="ECO:0000256" key="2">
    <source>
        <dbReference type="ARBA" id="ARBA00022645"/>
    </source>
</evidence>
<dbReference type="Gene3D" id="3.40.50.1820">
    <property type="entry name" value="alpha/beta hydrolase"/>
    <property type="match status" value="1"/>
</dbReference>
<evidence type="ECO:0000313" key="8">
    <source>
        <dbReference type="EMBL" id="KAJ3574626.1"/>
    </source>
</evidence>
<comment type="caution">
    <text evidence="8">The sequence shown here is derived from an EMBL/GenBank/DDBJ whole genome shotgun (WGS) entry which is preliminary data.</text>
</comment>
<keyword evidence="4" id="KW-0732">Signal</keyword>
<dbReference type="PANTHER" id="PTHR11802">
    <property type="entry name" value="SERINE PROTEASE FAMILY S10 SERINE CARBOXYPEPTIDASE"/>
    <property type="match status" value="1"/>
</dbReference>
<keyword evidence="9" id="KW-1185">Reference proteome</keyword>
<dbReference type="GO" id="GO:0004185">
    <property type="term" value="F:serine-type carboxypeptidase activity"/>
    <property type="evidence" value="ECO:0007669"/>
    <property type="project" value="UniProtKB-UniRule"/>
</dbReference>
<organism evidence="8 9">
    <name type="scientific">Leucocoprinus birnbaumii</name>
    <dbReference type="NCBI Taxonomy" id="56174"/>
    <lineage>
        <taxon>Eukaryota</taxon>
        <taxon>Fungi</taxon>
        <taxon>Dikarya</taxon>
        <taxon>Basidiomycota</taxon>
        <taxon>Agaricomycotina</taxon>
        <taxon>Agaricomycetes</taxon>
        <taxon>Agaricomycetidae</taxon>
        <taxon>Agaricales</taxon>
        <taxon>Agaricineae</taxon>
        <taxon>Agaricaceae</taxon>
        <taxon>Leucocoprinus</taxon>
    </lineage>
</organism>
<comment type="similarity">
    <text evidence="1 7">Belongs to the peptidase S10 family.</text>
</comment>
<dbReference type="PROSITE" id="PS00560">
    <property type="entry name" value="CARBOXYPEPT_SER_HIS"/>
    <property type="match status" value="1"/>
</dbReference>
<dbReference type="EMBL" id="JANIEX010000062">
    <property type="protein sequence ID" value="KAJ3574626.1"/>
    <property type="molecule type" value="Genomic_DNA"/>
</dbReference>
<dbReference type="EC" id="3.4.16.-" evidence="7"/>
<dbReference type="AlphaFoldDB" id="A0AAD5VZL5"/>
<accession>A0AAD5VZL5</accession>
<dbReference type="PANTHER" id="PTHR11802:SF113">
    <property type="entry name" value="SERINE CARBOXYPEPTIDASE CTSA-4.1"/>
    <property type="match status" value="1"/>
</dbReference>
<dbReference type="InterPro" id="IPR033124">
    <property type="entry name" value="Ser_caboxypep_his_AS"/>
</dbReference>
<dbReference type="InterPro" id="IPR018202">
    <property type="entry name" value="Ser_caboxypep_ser_AS"/>
</dbReference>
<gene>
    <name evidence="8" type="ORF">NP233_g1633</name>
</gene>
<name>A0AAD5VZL5_9AGAR</name>
<proteinExistence type="inferred from homology"/>
<keyword evidence="5 7" id="KW-0378">Hydrolase</keyword>